<dbReference type="RefSeq" id="WP_310342257.1">
    <property type="nucleotide sequence ID" value="NZ_JAVDXO010000004.1"/>
</dbReference>
<name>A0ABU1ZMJ6_9BURK</name>
<organism evidence="1 2">
    <name type="scientific">Rhodoferax saidenbachensis</name>
    <dbReference type="NCBI Taxonomy" id="1484693"/>
    <lineage>
        <taxon>Bacteria</taxon>
        <taxon>Pseudomonadati</taxon>
        <taxon>Pseudomonadota</taxon>
        <taxon>Betaproteobacteria</taxon>
        <taxon>Burkholderiales</taxon>
        <taxon>Comamonadaceae</taxon>
        <taxon>Rhodoferax</taxon>
    </lineage>
</organism>
<keyword evidence="2" id="KW-1185">Reference proteome</keyword>
<comment type="caution">
    <text evidence="1">The sequence shown here is derived from an EMBL/GenBank/DDBJ whole genome shotgun (WGS) entry which is preliminary data.</text>
</comment>
<gene>
    <name evidence="1" type="ORF">J2X15_002056</name>
</gene>
<reference evidence="1 2" key="1">
    <citation type="submission" date="2023-07" db="EMBL/GenBank/DDBJ databases">
        <title>Sorghum-associated microbial communities from plants grown in Nebraska, USA.</title>
        <authorList>
            <person name="Schachtman D."/>
        </authorList>
    </citation>
    <scope>NUCLEOTIDE SEQUENCE [LARGE SCALE GENOMIC DNA]</scope>
    <source>
        <strain evidence="1 2">BE308</strain>
    </source>
</reference>
<evidence type="ECO:0008006" key="3">
    <source>
        <dbReference type="Google" id="ProtNLM"/>
    </source>
</evidence>
<evidence type="ECO:0000313" key="1">
    <source>
        <dbReference type="EMBL" id="MDR7306770.1"/>
    </source>
</evidence>
<dbReference type="Proteomes" id="UP001268089">
    <property type="component" value="Unassembled WGS sequence"/>
</dbReference>
<protein>
    <recommendedName>
        <fullName evidence="3">DUF4426 domain-containing protein</fullName>
    </recommendedName>
</protein>
<sequence>MKSVALALTAFTLVGGLVHGQEVLQPVSYSLVPPAAMGSKDRTMLIEADGERKKLEASLKDYLVALDTRYDGTRKKVGLTITSFSGSPFALAYDPGAKSMVAQVSFGQTVTSGLRFEYRAFMGESGNVNFQISSRF</sequence>
<accession>A0ABU1ZMJ6</accession>
<dbReference type="EMBL" id="JAVDXO010000004">
    <property type="protein sequence ID" value="MDR7306770.1"/>
    <property type="molecule type" value="Genomic_DNA"/>
</dbReference>
<proteinExistence type="predicted"/>
<evidence type="ECO:0000313" key="2">
    <source>
        <dbReference type="Proteomes" id="UP001268089"/>
    </source>
</evidence>